<dbReference type="GO" id="GO:0008270">
    <property type="term" value="F:zinc ion binding"/>
    <property type="evidence" value="ECO:0007669"/>
    <property type="project" value="UniProtKB-KW"/>
</dbReference>
<dbReference type="GO" id="GO:0045944">
    <property type="term" value="P:positive regulation of transcription by RNA polymerase II"/>
    <property type="evidence" value="ECO:0007669"/>
    <property type="project" value="TreeGrafter"/>
</dbReference>
<reference evidence="8 9" key="1">
    <citation type="submission" date="2018-04" db="EMBL/GenBank/DDBJ databases">
        <title>The genome of golden apple snail Pomacea canaliculata provides insight into stress tolerance and invasive adaptation.</title>
        <authorList>
            <person name="Liu C."/>
            <person name="Liu B."/>
            <person name="Ren Y."/>
            <person name="Zhang Y."/>
            <person name="Wang H."/>
            <person name="Li S."/>
            <person name="Jiang F."/>
            <person name="Yin L."/>
            <person name="Zhang G."/>
            <person name="Qian W."/>
            <person name="Fan W."/>
        </authorList>
    </citation>
    <scope>NUCLEOTIDE SEQUENCE [LARGE SCALE GENOMIC DNA]</scope>
    <source>
        <strain evidence="8">SZHN2017</strain>
        <tissue evidence="8">Muscle</tissue>
    </source>
</reference>
<evidence type="ECO:0000256" key="5">
    <source>
        <dbReference type="PROSITE-ProRule" id="PRU00042"/>
    </source>
</evidence>
<keyword evidence="9" id="KW-1185">Reference proteome</keyword>
<evidence type="ECO:0000256" key="6">
    <source>
        <dbReference type="SAM" id="MobiDB-lite"/>
    </source>
</evidence>
<evidence type="ECO:0000259" key="7">
    <source>
        <dbReference type="PROSITE" id="PS50157"/>
    </source>
</evidence>
<evidence type="ECO:0000256" key="1">
    <source>
        <dbReference type="ARBA" id="ARBA00022723"/>
    </source>
</evidence>
<dbReference type="PANTHER" id="PTHR24403:SF67">
    <property type="entry name" value="FI01116P-RELATED"/>
    <property type="match status" value="1"/>
</dbReference>
<feature type="domain" description="C2H2-type" evidence="7">
    <location>
        <begin position="40"/>
        <end position="70"/>
    </location>
</feature>
<feature type="region of interest" description="Disordered" evidence="6">
    <location>
        <begin position="943"/>
        <end position="964"/>
    </location>
</feature>
<proteinExistence type="predicted"/>
<feature type="domain" description="C2H2-type" evidence="7">
    <location>
        <begin position="364"/>
        <end position="392"/>
    </location>
</feature>
<protein>
    <recommendedName>
        <fullName evidence="7">C2H2-type domain-containing protein</fullName>
    </recommendedName>
</protein>
<dbReference type="InterPro" id="IPR036236">
    <property type="entry name" value="Znf_C2H2_sf"/>
</dbReference>
<feature type="domain" description="C2H2-type" evidence="7">
    <location>
        <begin position="1668"/>
        <end position="1696"/>
    </location>
</feature>
<keyword evidence="4" id="KW-0862">Zinc</keyword>
<dbReference type="OrthoDB" id="6160531at2759"/>
<gene>
    <name evidence="8" type="ORF">C0Q70_07953</name>
</gene>
<dbReference type="SUPFAM" id="SSF57667">
    <property type="entry name" value="beta-beta-alpha zinc fingers"/>
    <property type="match status" value="1"/>
</dbReference>
<dbReference type="InterPro" id="IPR050688">
    <property type="entry name" value="Zinc_finger/UBP_domain"/>
</dbReference>
<keyword evidence="3 5" id="KW-0863">Zinc-finger</keyword>
<evidence type="ECO:0000313" key="9">
    <source>
        <dbReference type="Proteomes" id="UP000245119"/>
    </source>
</evidence>
<evidence type="ECO:0000313" key="8">
    <source>
        <dbReference type="EMBL" id="PVD32513.1"/>
    </source>
</evidence>
<feature type="region of interest" description="Disordered" evidence="6">
    <location>
        <begin position="976"/>
        <end position="1009"/>
    </location>
</feature>
<feature type="region of interest" description="Disordered" evidence="6">
    <location>
        <begin position="1868"/>
        <end position="1887"/>
    </location>
</feature>
<evidence type="ECO:0000256" key="2">
    <source>
        <dbReference type="ARBA" id="ARBA00022737"/>
    </source>
</evidence>
<evidence type="ECO:0000256" key="3">
    <source>
        <dbReference type="ARBA" id="ARBA00022771"/>
    </source>
</evidence>
<dbReference type="PANTHER" id="PTHR24403">
    <property type="entry name" value="ZINC FINGER PROTEIN"/>
    <property type="match status" value="1"/>
</dbReference>
<feature type="region of interest" description="Disordered" evidence="6">
    <location>
        <begin position="1361"/>
        <end position="1390"/>
    </location>
</feature>
<comment type="caution">
    <text evidence="8">The sequence shown here is derived from an EMBL/GenBank/DDBJ whole genome shotgun (WGS) entry which is preliminary data.</text>
</comment>
<sequence>MYSKSAPLYICGASACKFGSNLVADFMTHISSWHPDLTSFRCHDCDEQFWSLQELLQHFDCNFLHVINCPHCTAKSTERKTLLKHMAAAHPGKPKMVSVAKQIICRDRKINNYAKYMEHRDCLAATAAEEAVNLPTALIPEAVLKEASSAIIPNISSSRNKSLVSILTEPIQPKERALTRGAAIALPESDMKMEIIEEDDDDEEEDPLDFDAAGDDSADEEEFEMIKGQGTSGGDIAFLGSKADDRDAENFKCNFCTFIARDRCRLEGHEKCHGLPPSRKSRFKCMYCPQGFNNEHKFNSHVSCHPGLIKFNLYCCKRCEFDSNQRHIILRHIRSTRDQVHMSFGAQEEEMYAVMNKTMETRVLECTQCSYMTRHRKHLVQHIKREHASPRKTGITLDCDIVENEIYPLETSSTSSAVTIPAARITLGEALKGDILIVPDNQTFDEAVRCPKCEYATIHRRNIVQHLEKHHPDVSVMGRNDYPTFEGKSQGAAEANAMGKDGMVIIGSGSLDEKIRCLYENYGDKMKCMICQTERPKKFFIHVHILRHLNILLWKCMYCSHKGLQKYKMMDHIKKVHPGMAVCVRYLPVNVEEKVNEYLRNASVIRARRSGEDPVADAVSPAKTITSLESSCNSSFQLNLEDISDQGSSTSKGHLKPFHDNLSGCIIGSDDLDVKLAACMPWEKAVDSASHLKVNLLGCGYCDLKGVEKHIIMDHIIETHRHAPISIRNLAQDLEYKVSEFLSRMTLDADAALDLPPADIGMDDDFNFKLPEPPQLPTMLVPLEPTSPARITSQRSSPSSSATSSSSSKNQLNPKLLLLGRDTLHHQLRNLLEEMQDGMRCLVCNWDFPRKYPAHRHILMKHLKVGIIGCPYCSFEGVERYQVFTHIKEDHKGAELSLRYLTINMEEIVSKFMADLASGSTSANSKTLPPWSVRKPVVLKTEVQSDTEDDLQPDHTPPSAGGGKGLVVAMFGRKNTPKIKEEPVDDEAEYGEDAEEGDSSMDVDEDHSDDLGQREVHTTSLLSANGTKAKSATDVLTSIKVITVKEKGFKRHICEKCKFTSLHRSNIVRHIYRVHEQYREQECPVCNYKTLSRVLMQQHLSNEHPGISFPATLARMAKRKHENKPEDMEYDSIKRCKAAASSRRRDSDLSPPVTSSSNTQLYACAYCSFETQTHAEIVQHTRDNHSLNDTMKSQGMGQNPRELEPEDTEFETLTSAVKMSQLDGVNGSEDTLTQCFYCTYKTGNEEDLKVHFMDSHPGLGFKSKKVPTWRFVCRTCNVKTRAHSKMRYHLNRHINYRPYTCTTCGMFFPSPDQCRKHCRANGHNETFTYVKIPRKEKRLQQLLKESQEIALTLSYGTSDPVAAASTSSSPSRQETPTPSRKAKKSFSSGGKGEEEAAQMVCASCDFTAQNVCDVWLHFIEEHKSQEFQWMDLSTGHICTETGEITNAKDVPPDLEEPAGPGYQTMENRMLACESCQFSTGTVQAMKSHLRRHMPKRYLCPYCSLRCSRRDTIMQHVRCAHKGREMWTIFFKVSGGSTHDPSGSSDMVQQDDEFEAESLVQEEMNKDRIRCGLCEFTQACVSAVLEHHKQEHPHQQFHWQDTTNGYTCNDTGQVIDAKEHKPEVFSEDGFSVEASSGSIPTFSCKECSFTSAFIQAIKSHVKSHLPHGFMCPYCNFQANSREKMISHQSSAHRERNPWVLHLRLADPSPAVTEKKELVPCRQTTTGITNYSCNLCDYSSENLYQFRIHLAAHGCFTHLVSNACEDFPFKCGYCTYVAQDEGDFGAHIASHLEQRNYRCSKCEFTAFKRSSVLHHITITHDENEDIQVLDLQADSMTQQGKEEPKLVNFDTELRIIPVTDHDMEKEGLSLYSPQSCPLSENSRSSMEADGDEDMDIIGLELPNMKDLETEDVDGSDCTEEFGGNDDEESLGSSAPACVEASRSQASSILRATLQGQIHEYGFSKLTVPHGAQDNESNDAEASDSDSSLAIKNADPLPQVLSRVNIQETSELEEPEYERPHQQEPKRKRLIVQWTSLSHLRQNNQKQ</sequence>
<evidence type="ECO:0000256" key="4">
    <source>
        <dbReference type="ARBA" id="ARBA00022833"/>
    </source>
</evidence>
<feature type="region of interest" description="Disordered" evidence="6">
    <location>
        <begin position="1965"/>
        <end position="2026"/>
    </location>
</feature>
<dbReference type="GO" id="GO:0005634">
    <property type="term" value="C:nucleus"/>
    <property type="evidence" value="ECO:0007669"/>
    <property type="project" value="TreeGrafter"/>
</dbReference>
<feature type="compositionally biased region" description="Polar residues" evidence="6">
    <location>
        <begin position="1869"/>
        <end position="1883"/>
    </location>
</feature>
<dbReference type="SMART" id="SM00355">
    <property type="entry name" value="ZnF_C2H2"/>
    <property type="match status" value="28"/>
</dbReference>
<organism evidence="8 9">
    <name type="scientific">Pomacea canaliculata</name>
    <name type="common">Golden apple snail</name>
    <dbReference type="NCBI Taxonomy" id="400727"/>
    <lineage>
        <taxon>Eukaryota</taxon>
        <taxon>Metazoa</taxon>
        <taxon>Spiralia</taxon>
        <taxon>Lophotrochozoa</taxon>
        <taxon>Mollusca</taxon>
        <taxon>Gastropoda</taxon>
        <taxon>Caenogastropoda</taxon>
        <taxon>Architaenioglossa</taxon>
        <taxon>Ampullarioidea</taxon>
        <taxon>Ampullariidae</taxon>
        <taxon>Pomacea</taxon>
    </lineage>
</organism>
<dbReference type="PROSITE" id="PS00028">
    <property type="entry name" value="ZINC_FINGER_C2H2_1"/>
    <property type="match status" value="3"/>
</dbReference>
<keyword evidence="2" id="KW-0677">Repeat</keyword>
<feature type="compositionally biased region" description="Low complexity" evidence="6">
    <location>
        <begin position="1361"/>
        <end position="1379"/>
    </location>
</feature>
<feature type="domain" description="C2H2-type" evidence="7">
    <location>
        <begin position="1497"/>
        <end position="1525"/>
    </location>
</feature>
<dbReference type="Proteomes" id="UP000245119">
    <property type="component" value="Linkage Group LG4"/>
</dbReference>
<dbReference type="EMBL" id="PZQS01000004">
    <property type="protein sequence ID" value="PVD32513.1"/>
    <property type="molecule type" value="Genomic_DNA"/>
</dbReference>
<dbReference type="PROSITE" id="PS51257">
    <property type="entry name" value="PROKAR_LIPOPROTEIN"/>
    <property type="match status" value="1"/>
</dbReference>
<dbReference type="Gene3D" id="3.30.160.60">
    <property type="entry name" value="Classic Zinc Finger"/>
    <property type="match status" value="8"/>
</dbReference>
<feature type="domain" description="C2H2-type" evidence="7">
    <location>
        <begin position="283"/>
        <end position="307"/>
    </location>
</feature>
<feature type="domain" description="C2H2-type" evidence="7">
    <location>
        <begin position="1271"/>
        <end position="1298"/>
    </location>
</feature>
<feature type="region of interest" description="Disordered" evidence="6">
    <location>
        <begin position="788"/>
        <end position="811"/>
    </location>
</feature>
<dbReference type="InterPro" id="IPR013087">
    <property type="entry name" value="Znf_C2H2_type"/>
</dbReference>
<feature type="region of interest" description="Disordered" evidence="6">
    <location>
        <begin position="1907"/>
        <end position="1936"/>
    </location>
</feature>
<name>A0A2T7PGG9_POMCA</name>
<feature type="compositionally biased region" description="Low complexity" evidence="6">
    <location>
        <begin position="789"/>
        <end position="811"/>
    </location>
</feature>
<feature type="compositionally biased region" description="Acidic residues" evidence="6">
    <location>
        <begin position="1907"/>
        <end position="1927"/>
    </location>
</feature>
<keyword evidence="1" id="KW-0479">Metal-binding</keyword>
<accession>A0A2T7PGG9</accession>
<feature type="compositionally biased region" description="Acidic residues" evidence="6">
    <location>
        <begin position="983"/>
        <end position="1008"/>
    </location>
</feature>
<dbReference type="PROSITE" id="PS50157">
    <property type="entry name" value="ZINC_FINGER_C2H2_2"/>
    <property type="match status" value="6"/>
</dbReference>